<protein>
    <submittedName>
        <fullName evidence="7">Uncharacterized protein</fullName>
    </submittedName>
</protein>
<dbReference type="SUPFAM" id="SSF82919">
    <property type="entry name" value="Zn-finger domain of Sec23/24"/>
    <property type="match status" value="1"/>
</dbReference>
<dbReference type="Gene3D" id="2.60.40.1670">
    <property type="entry name" value="beta-sandwich domain of Sec23/24"/>
    <property type="match status" value="1"/>
</dbReference>
<keyword evidence="5" id="KW-0460">Magnesium</keyword>
<evidence type="ECO:0000256" key="5">
    <source>
        <dbReference type="ARBA" id="ARBA00022842"/>
    </source>
</evidence>
<dbReference type="Gene3D" id="2.30.30.380">
    <property type="entry name" value="Zn-finger domain of Sec23/24"/>
    <property type="match status" value="1"/>
</dbReference>
<reference evidence="7" key="1">
    <citation type="journal article" date="2020" name="New Phytol.">
        <title>Comparative genomics reveals dynamic genome evolution in host specialist ectomycorrhizal fungi.</title>
        <authorList>
            <person name="Lofgren L.A."/>
            <person name="Nguyen N.H."/>
            <person name="Vilgalys R."/>
            <person name="Ruytinx J."/>
            <person name="Liao H.L."/>
            <person name="Branco S."/>
            <person name="Kuo A."/>
            <person name="LaButti K."/>
            <person name="Lipzen A."/>
            <person name="Andreopoulos W."/>
            <person name="Pangilinan J."/>
            <person name="Riley R."/>
            <person name="Hundley H."/>
            <person name="Na H."/>
            <person name="Barry K."/>
            <person name="Grigoriev I.V."/>
            <person name="Stajich J.E."/>
            <person name="Kennedy P.G."/>
        </authorList>
    </citation>
    <scope>NUCLEOTIDE SEQUENCE</scope>
    <source>
        <strain evidence="7">S12</strain>
    </source>
</reference>
<dbReference type="GeneID" id="64601956"/>
<dbReference type="GO" id="GO:0006888">
    <property type="term" value="P:endoplasmic reticulum to Golgi vesicle-mediated transport"/>
    <property type="evidence" value="ECO:0007669"/>
    <property type="project" value="InterPro"/>
</dbReference>
<proteinExistence type="predicted"/>
<dbReference type="PANTHER" id="PTHR45630:SF7">
    <property type="entry name" value="ENDOPLASMIC RETICULUM TRANSMEMBRANE HELIX TRANSLOCASE"/>
    <property type="match status" value="1"/>
</dbReference>
<dbReference type="GO" id="GO:0019829">
    <property type="term" value="F:ATPase-coupled monoatomic cation transmembrane transporter activity"/>
    <property type="evidence" value="ECO:0007669"/>
    <property type="project" value="TreeGrafter"/>
</dbReference>
<comment type="subcellular location">
    <subcellularLocation>
        <location evidence="1">Membrane</location>
        <topology evidence="1">Multi-pass membrane protein</topology>
    </subcellularLocation>
</comment>
<evidence type="ECO:0000313" key="7">
    <source>
        <dbReference type="EMBL" id="KAG1785474.1"/>
    </source>
</evidence>
<dbReference type="SUPFAM" id="SSF56784">
    <property type="entry name" value="HAD-like"/>
    <property type="match status" value="1"/>
</dbReference>
<dbReference type="InterPro" id="IPR023299">
    <property type="entry name" value="ATPase_P-typ_cyto_dom_N"/>
</dbReference>
<dbReference type="GO" id="GO:0006886">
    <property type="term" value="P:intracellular protein transport"/>
    <property type="evidence" value="ECO:0007669"/>
    <property type="project" value="InterPro"/>
</dbReference>
<keyword evidence="8" id="KW-1185">Reference proteome</keyword>
<dbReference type="GO" id="GO:0005789">
    <property type="term" value="C:endoplasmic reticulum membrane"/>
    <property type="evidence" value="ECO:0007669"/>
    <property type="project" value="TreeGrafter"/>
</dbReference>
<gene>
    <name evidence="7" type="ORF">HD556DRAFT_1458561</name>
</gene>
<dbReference type="InterPro" id="IPR023214">
    <property type="entry name" value="HAD_sf"/>
</dbReference>
<evidence type="ECO:0000256" key="6">
    <source>
        <dbReference type="ARBA" id="ARBA00022967"/>
    </source>
</evidence>
<dbReference type="GO" id="GO:0015662">
    <property type="term" value="F:P-type ion transporter activity"/>
    <property type="evidence" value="ECO:0007669"/>
    <property type="project" value="TreeGrafter"/>
</dbReference>
<dbReference type="Gene3D" id="3.40.1110.10">
    <property type="entry name" value="Calcium-transporting ATPase, cytoplasmic domain N"/>
    <property type="match status" value="1"/>
</dbReference>
<dbReference type="InterPro" id="IPR006544">
    <property type="entry name" value="P-type_TPase_V"/>
</dbReference>
<keyword evidence="6" id="KW-1278">Translocase</keyword>
<dbReference type="GO" id="GO:0005524">
    <property type="term" value="F:ATP binding"/>
    <property type="evidence" value="ECO:0007669"/>
    <property type="project" value="UniProtKB-KW"/>
</dbReference>
<evidence type="ECO:0000313" key="8">
    <source>
        <dbReference type="Proteomes" id="UP000719766"/>
    </source>
</evidence>
<dbReference type="EMBL" id="JABBWE010000110">
    <property type="protein sequence ID" value="KAG1785474.1"/>
    <property type="molecule type" value="Genomic_DNA"/>
</dbReference>
<evidence type="ECO:0000256" key="2">
    <source>
        <dbReference type="ARBA" id="ARBA00022723"/>
    </source>
</evidence>
<accession>A0A9P7DAG8</accession>
<dbReference type="Gene3D" id="3.40.50.410">
    <property type="entry name" value="von Willebrand factor, type A domain"/>
    <property type="match status" value="1"/>
</dbReference>
<dbReference type="Pfam" id="PF00702">
    <property type="entry name" value="Hydrolase"/>
    <property type="match status" value="1"/>
</dbReference>
<evidence type="ECO:0000256" key="4">
    <source>
        <dbReference type="ARBA" id="ARBA00022840"/>
    </source>
</evidence>
<dbReference type="InterPro" id="IPR036412">
    <property type="entry name" value="HAD-like_sf"/>
</dbReference>
<dbReference type="InterPro" id="IPR036465">
    <property type="entry name" value="vWFA_dom_sf"/>
</dbReference>
<dbReference type="InterPro" id="IPR008250">
    <property type="entry name" value="ATPase_P-typ_transduc_dom_A_sf"/>
</dbReference>
<dbReference type="Proteomes" id="UP000719766">
    <property type="component" value="Unassembled WGS sequence"/>
</dbReference>
<dbReference type="OrthoDB" id="48943at2759"/>
<dbReference type="GO" id="GO:0030127">
    <property type="term" value="C:COPII vesicle coat"/>
    <property type="evidence" value="ECO:0007669"/>
    <property type="project" value="InterPro"/>
</dbReference>
<keyword evidence="4" id="KW-0067">ATP-binding</keyword>
<dbReference type="GO" id="GO:0006874">
    <property type="term" value="P:intracellular calcium ion homeostasis"/>
    <property type="evidence" value="ECO:0007669"/>
    <property type="project" value="TreeGrafter"/>
</dbReference>
<keyword evidence="2" id="KW-0479">Metal-binding</keyword>
<dbReference type="SUPFAM" id="SSF81653">
    <property type="entry name" value="Calcium ATPase, transduction domain A"/>
    <property type="match status" value="1"/>
</dbReference>
<evidence type="ECO:0000256" key="1">
    <source>
        <dbReference type="ARBA" id="ARBA00004141"/>
    </source>
</evidence>
<dbReference type="GO" id="GO:0008270">
    <property type="term" value="F:zinc ion binding"/>
    <property type="evidence" value="ECO:0007669"/>
    <property type="project" value="InterPro"/>
</dbReference>
<keyword evidence="3" id="KW-0547">Nucleotide-binding</keyword>
<dbReference type="PRINTS" id="PR00119">
    <property type="entry name" value="CATATPASE"/>
</dbReference>
<dbReference type="InterPro" id="IPR036174">
    <property type="entry name" value="Znf_Sec23_Sec24_sf"/>
</dbReference>
<evidence type="ECO:0000256" key="3">
    <source>
        <dbReference type="ARBA" id="ARBA00022741"/>
    </source>
</evidence>
<dbReference type="SUPFAM" id="SSF81995">
    <property type="entry name" value="beta-sandwich domain of Sec23/24"/>
    <property type="match status" value="1"/>
</dbReference>
<dbReference type="Gene3D" id="3.40.50.1000">
    <property type="entry name" value="HAD superfamily/HAD-like"/>
    <property type="match status" value="1"/>
</dbReference>
<name>A0A9P7DAG8_9AGAM</name>
<dbReference type="AlphaFoldDB" id="A0A9P7DAG8"/>
<organism evidence="7 8">
    <name type="scientific">Suillus plorans</name>
    <dbReference type="NCBI Taxonomy" id="116603"/>
    <lineage>
        <taxon>Eukaryota</taxon>
        <taxon>Fungi</taxon>
        <taxon>Dikarya</taxon>
        <taxon>Basidiomycota</taxon>
        <taxon>Agaricomycotina</taxon>
        <taxon>Agaricomycetes</taxon>
        <taxon>Agaricomycetidae</taxon>
        <taxon>Boletales</taxon>
        <taxon>Suillineae</taxon>
        <taxon>Suillaceae</taxon>
        <taxon>Suillus</taxon>
    </lineage>
</organism>
<sequence>MFVNADTSNILIYSKGGTVYRGCGLYDSRLVPHVHRGQGEIVPLLKARQRQFETVVPAGVLIVQGTCIVNEVMLSGESTSLLKESIQLLETRDKLTLLARTRTRSCSVEQRCSEQAQRVKDDPGQLVRKTICSTERVFANDTELFLFTLLRAYHYERRHPRIAYGACVGCECVLGGSVIFRHTKSRFLQSFVLLFLLAIFCTEPFRIPFASRVDICCFDETGTITAENLVLDGAASLDGSGKVKLEDVKDTGKYTALRLAAAHALLTNGNQALSSAKSLRASSVFIRHCFYFSLALKYISTASSLPCCKALVAVKGAPETIEGMLAEVPEWRGSRALALGTKEIDAMPIDKINKLSHEDVKSRLTFAGFLAFHGPLKLDAVETLKTLTGSSHRCIMITGDRPLTAVHVDAEIVGKQFEPRPSWNDLVQNAWVYARVSPTQKEFILISLKTLVYTALMAGDGTNDVGALKQAHFGVVFLDGTPGVRLSWNVRLSSRIEATRTAVPISALYAPLKQREDFPPASYEPVTCKPTCRAILNLHCQIDFRGKIRYSNANLPAKLLPKYTTIECAPSRPGQAPPVLLFVVDTRLDAEDLKALRDALVVSLSLIPSYALIGLQRNNASSGTI</sequence>
<comment type="caution">
    <text evidence="7">The sequence shown here is derived from an EMBL/GenBank/DDBJ whole genome shotgun (WGS) entry which is preliminary data.</text>
</comment>
<dbReference type="RefSeq" id="XP_041152957.1">
    <property type="nucleotide sequence ID" value="XM_041308192.1"/>
</dbReference>
<dbReference type="PANTHER" id="PTHR45630">
    <property type="entry name" value="CATION-TRANSPORTING ATPASE-RELATED"/>
    <property type="match status" value="1"/>
</dbReference>